<reference evidence="2 3" key="1">
    <citation type="submission" date="2020-08" db="EMBL/GenBank/DDBJ databases">
        <title>Sequencing the genomes of 1000 actinobacteria strains.</title>
        <authorList>
            <person name="Klenk H.-P."/>
        </authorList>
    </citation>
    <scope>NUCLEOTIDE SEQUENCE [LARGE SCALE GENOMIC DNA]</scope>
    <source>
        <strain evidence="2 3">DSM 44598</strain>
    </source>
</reference>
<proteinExistence type="predicted"/>
<dbReference type="Proteomes" id="UP000579647">
    <property type="component" value="Unassembled WGS sequence"/>
</dbReference>
<dbReference type="AlphaFoldDB" id="A0A840WJ23"/>
<evidence type="ECO:0000256" key="1">
    <source>
        <dbReference type="SAM" id="Phobius"/>
    </source>
</evidence>
<feature type="transmembrane region" description="Helical" evidence="1">
    <location>
        <begin position="155"/>
        <end position="176"/>
    </location>
</feature>
<dbReference type="RefSeq" id="WP_184365486.1">
    <property type="nucleotide sequence ID" value="NZ_BAAAKM010000021.1"/>
</dbReference>
<accession>A0A840WJ23</accession>
<sequence>MSWGILGTLVCLSFLDMASPAIIGVTLYILLSRSNSAARPLAVYLSTITAFYFAFGCSLILGLGKLVDHLVELSHSPVLAWGALVVGVALSALGLVVRSKPGLRLRPPALKARSMVGLGLATAVVGAGTALPYLGAIGVMTAAGLPAVQWVPALAVYNIVMVSPSILLYLGHRTLGTGFRDHLRRWRERLEAGSRKVTGWMLTISGAALAVSGLVGTGVFTGAG</sequence>
<dbReference type="InterPro" id="IPR021315">
    <property type="entry name" value="Gap/Sap"/>
</dbReference>
<protein>
    <submittedName>
        <fullName evidence="2">Cytochrome c biogenesis protein CcdA</fullName>
    </submittedName>
</protein>
<feature type="transmembrane region" description="Helical" evidence="1">
    <location>
        <begin position="43"/>
        <end position="66"/>
    </location>
</feature>
<keyword evidence="3" id="KW-1185">Reference proteome</keyword>
<keyword evidence="1" id="KW-0812">Transmembrane</keyword>
<dbReference type="EMBL" id="JACHDO010000001">
    <property type="protein sequence ID" value="MBB5491885.1"/>
    <property type="molecule type" value="Genomic_DNA"/>
</dbReference>
<dbReference type="Pfam" id="PF11139">
    <property type="entry name" value="SfLAP"/>
    <property type="match status" value="1"/>
</dbReference>
<gene>
    <name evidence="2" type="ORF">HNR07_003022</name>
</gene>
<keyword evidence="1" id="KW-1133">Transmembrane helix</keyword>
<name>A0A840WJ23_9ACTN</name>
<feature type="transmembrane region" description="Helical" evidence="1">
    <location>
        <begin position="197"/>
        <end position="220"/>
    </location>
</feature>
<comment type="caution">
    <text evidence="2">The sequence shown here is derived from an EMBL/GenBank/DDBJ whole genome shotgun (WGS) entry which is preliminary data.</text>
</comment>
<keyword evidence="1" id="KW-0472">Membrane</keyword>
<feature type="transmembrane region" description="Helical" evidence="1">
    <location>
        <begin position="78"/>
        <end position="97"/>
    </location>
</feature>
<feature type="transmembrane region" description="Helical" evidence="1">
    <location>
        <begin position="6"/>
        <end position="31"/>
    </location>
</feature>
<evidence type="ECO:0000313" key="2">
    <source>
        <dbReference type="EMBL" id="MBB5491885.1"/>
    </source>
</evidence>
<feature type="transmembrane region" description="Helical" evidence="1">
    <location>
        <begin position="118"/>
        <end position="143"/>
    </location>
</feature>
<evidence type="ECO:0000313" key="3">
    <source>
        <dbReference type="Proteomes" id="UP000579647"/>
    </source>
</evidence>
<organism evidence="2 3">
    <name type="scientific">Nocardiopsis metallicus</name>
    <dbReference type="NCBI Taxonomy" id="179819"/>
    <lineage>
        <taxon>Bacteria</taxon>
        <taxon>Bacillati</taxon>
        <taxon>Actinomycetota</taxon>
        <taxon>Actinomycetes</taxon>
        <taxon>Streptosporangiales</taxon>
        <taxon>Nocardiopsidaceae</taxon>
        <taxon>Nocardiopsis</taxon>
    </lineage>
</organism>